<feature type="signal peptide" evidence="1">
    <location>
        <begin position="1"/>
        <end position="22"/>
    </location>
</feature>
<protein>
    <submittedName>
        <fullName evidence="2">Putative secreted protein</fullName>
    </submittedName>
</protein>
<accession>A0A0H5DNT2</accession>
<organism evidence="2 3">
    <name type="scientific">Estrella lausannensis</name>
    <dbReference type="NCBI Taxonomy" id="483423"/>
    <lineage>
        <taxon>Bacteria</taxon>
        <taxon>Pseudomonadati</taxon>
        <taxon>Chlamydiota</taxon>
        <taxon>Chlamydiia</taxon>
        <taxon>Parachlamydiales</taxon>
        <taxon>Candidatus Criblamydiaceae</taxon>
        <taxon>Estrella</taxon>
    </lineage>
</organism>
<keyword evidence="1" id="KW-0732">Signal</keyword>
<sequence length="140" mass="15794">MKSILHLLLVLACLVSSGSSSADAYYDTYGILHTVDEVIIGIREGDLYEVYSSLTTPNFKNCMCFSDFLLFLSNVPALRENKTVRMGVTKANETRGVYEGEIGSKEGEKMAIHIDLVRNRKKWLVESIVAYPLYKNDARY</sequence>
<evidence type="ECO:0000256" key="1">
    <source>
        <dbReference type="SAM" id="SignalP"/>
    </source>
</evidence>
<evidence type="ECO:0000313" key="3">
    <source>
        <dbReference type="Proteomes" id="UP000220251"/>
    </source>
</evidence>
<keyword evidence="3" id="KW-1185">Reference proteome</keyword>
<dbReference type="EMBL" id="CWGJ01000001">
    <property type="protein sequence ID" value="CRX37483.1"/>
    <property type="molecule type" value="Genomic_DNA"/>
</dbReference>
<reference evidence="3" key="1">
    <citation type="submission" date="2015-06" db="EMBL/GenBank/DDBJ databases">
        <authorList>
            <person name="Bertelli C."/>
        </authorList>
    </citation>
    <scope>NUCLEOTIDE SEQUENCE [LARGE SCALE GENOMIC DNA]</scope>
    <source>
        <strain evidence="3">CRIB-30</strain>
    </source>
</reference>
<gene>
    <name evidence="2" type="ORF">ELAC_0121</name>
</gene>
<proteinExistence type="predicted"/>
<feature type="chain" id="PRO_5005218469" evidence="1">
    <location>
        <begin position="23"/>
        <end position="140"/>
    </location>
</feature>
<dbReference type="RefSeq" id="WP_098037336.1">
    <property type="nucleotide sequence ID" value="NZ_CWGJ01000001.1"/>
</dbReference>
<dbReference type="Proteomes" id="UP000220251">
    <property type="component" value="Unassembled WGS sequence"/>
</dbReference>
<evidence type="ECO:0000313" key="2">
    <source>
        <dbReference type="EMBL" id="CRX37483.1"/>
    </source>
</evidence>
<name>A0A0H5DNT2_9BACT</name>
<dbReference type="AlphaFoldDB" id="A0A0H5DNT2"/>